<dbReference type="Proteomes" id="UP000249254">
    <property type="component" value="Unassembled WGS sequence"/>
</dbReference>
<feature type="transmembrane region" description="Helical" evidence="8">
    <location>
        <begin position="296"/>
        <end position="318"/>
    </location>
</feature>
<dbReference type="InterPro" id="IPR036259">
    <property type="entry name" value="MFS_trans_sf"/>
</dbReference>
<proteinExistence type="inferred from homology"/>
<feature type="transmembrane region" description="Helical" evidence="8">
    <location>
        <begin position="47"/>
        <end position="68"/>
    </location>
</feature>
<keyword evidence="6 8" id="KW-1133">Transmembrane helix</keyword>
<dbReference type="InterPro" id="IPR020846">
    <property type="entry name" value="MFS_dom"/>
</dbReference>
<keyword evidence="5 8" id="KW-0812">Transmembrane</keyword>
<feature type="transmembrane region" description="Helical" evidence="8">
    <location>
        <begin position="325"/>
        <end position="344"/>
    </location>
</feature>
<dbReference type="PANTHER" id="PTHR42718:SF9">
    <property type="entry name" value="MAJOR FACILITATOR SUPERFAMILY MULTIDRUG TRANSPORTER MFSC"/>
    <property type="match status" value="1"/>
</dbReference>
<evidence type="ECO:0000256" key="6">
    <source>
        <dbReference type="ARBA" id="ARBA00022989"/>
    </source>
</evidence>
<sequence length="505" mass="53806">MTGMTLAITSIALALGTFMQVLDTTIANVSLPTIAGNLGVSSDQGTWVVTAFAVANGASVPLTGWLMGRYGVVKTFVGSVVMFTIASFLCGVSWNLPSLIVFRILQGAVSGPMIPGSQALLIMIFPPQKRGTALAIWSLTTLVAPICGPILGGYISDNISWPWIFLINLPVGVICAVVCWLNMRSRETPTRKNPIDRTGFLLLLVWVGALQVMLDTGKDADWFNSPVIVGEAIIAAIGFAAWLIWELNEEHPIVDLSLLKSRNFVLATTVSCLAFAIFFGTNLLQPLWLQTRMGYIATWAGLVAAPSGVVAVVLTPLAAPIMNRIDARFTASLSLAAFALSYYLRSRFTSDVDFYALVIPMLVQGVAMATFFVSMITMALNGIPAPQVPAASGLYNFARIIAGSFAASIVTTAWDRSAALHQTRLAEVIGAQSPTFAITLQKLQAAGMSAQQALAAVTQQAVGQAYLLATIDIFRVASILIFLLIPGIWFTRKALSQGGTHAAAD</sequence>
<dbReference type="PROSITE" id="PS50850">
    <property type="entry name" value="MFS"/>
    <property type="match status" value="1"/>
</dbReference>
<dbReference type="EMBL" id="QFYQ01000001">
    <property type="protein sequence ID" value="RAK54584.1"/>
    <property type="molecule type" value="Genomic_DNA"/>
</dbReference>
<evidence type="ECO:0000256" key="2">
    <source>
        <dbReference type="ARBA" id="ARBA00008537"/>
    </source>
</evidence>
<feature type="transmembrane region" description="Helical" evidence="8">
    <location>
        <begin position="356"/>
        <end position="381"/>
    </location>
</feature>
<evidence type="ECO:0000256" key="1">
    <source>
        <dbReference type="ARBA" id="ARBA00004651"/>
    </source>
</evidence>
<evidence type="ECO:0000256" key="5">
    <source>
        <dbReference type="ARBA" id="ARBA00022692"/>
    </source>
</evidence>
<keyword evidence="11" id="KW-1185">Reference proteome</keyword>
<dbReference type="InterPro" id="IPR011701">
    <property type="entry name" value="MFS"/>
</dbReference>
<evidence type="ECO:0000256" key="7">
    <source>
        <dbReference type="ARBA" id="ARBA00023136"/>
    </source>
</evidence>
<reference evidence="11" key="1">
    <citation type="submission" date="2018-05" db="EMBL/GenBank/DDBJ databases">
        <authorList>
            <person name="Li X."/>
        </authorList>
    </citation>
    <scope>NUCLEOTIDE SEQUENCE [LARGE SCALE GENOMIC DNA]</scope>
    <source>
        <strain evidence="11">LX32</strain>
    </source>
</reference>
<feature type="transmembrane region" description="Helical" evidence="8">
    <location>
        <begin position="473"/>
        <end position="491"/>
    </location>
</feature>
<dbReference type="AlphaFoldDB" id="A0A328AMD2"/>
<feature type="transmembrane region" description="Helical" evidence="8">
    <location>
        <begin position="134"/>
        <end position="155"/>
    </location>
</feature>
<dbReference type="Pfam" id="PF07690">
    <property type="entry name" value="MFS_1"/>
    <property type="match status" value="1"/>
</dbReference>
<dbReference type="Gene3D" id="1.20.1720.10">
    <property type="entry name" value="Multidrug resistance protein D"/>
    <property type="match status" value="1"/>
</dbReference>
<feature type="transmembrane region" description="Helical" evidence="8">
    <location>
        <begin position="100"/>
        <end position="122"/>
    </location>
</feature>
<dbReference type="OrthoDB" id="9812221at2"/>
<feature type="domain" description="Major facilitator superfamily (MFS) profile" evidence="9">
    <location>
        <begin position="9"/>
        <end position="489"/>
    </location>
</feature>
<feature type="transmembrane region" description="Helical" evidence="8">
    <location>
        <begin position="264"/>
        <end position="284"/>
    </location>
</feature>
<name>A0A328AMD2_9CAUL</name>
<dbReference type="SUPFAM" id="SSF103473">
    <property type="entry name" value="MFS general substrate transporter"/>
    <property type="match status" value="1"/>
</dbReference>
<evidence type="ECO:0000256" key="8">
    <source>
        <dbReference type="SAM" id="Phobius"/>
    </source>
</evidence>
<gene>
    <name evidence="10" type="primary">emrB</name>
    <name evidence="10" type="ORF">DJ017_08630</name>
</gene>
<accession>A0A328AMD2</accession>
<dbReference type="GO" id="GO:0005886">
    <property type="term" value="C:plasma membrane"/>
    <property type="evidence" value="ECO:0007669"/>
    <property type="project" value="UniProtKB-SubCell"/>
</dbReference>
<organism evidence="10 11">
    <name type="scientific">Phenylobacterium soli</name>
    <dbReference type="NCBI Taxonomy" id="2170551"/>
    <lineage>
        <taxon>Bacteria</taxon>
        <taxon>Pseudomonadati</taxon>
        <taxon>Pseudomonadota</taxon>
        <taxon>Alphaproteobacteria</taxon>
        <taxon>Caulobacterales</taxon>
        <taxon>Caulobacteraceae</taxon>
        <taxon>Phenylobacterium</taxon>
    </lineage>
</organism>
<feature type="transmembrane region" description="Helical" evidence="8">
    <location>
        <begin position="195"/>
        <end position="214"/>
    </location>
</feature>
<evidence type="ECO:0000256" key="4">
    <source>
        <dbReference type="ARBA" id="ARBA00022475"/>
    </source>
</evidence>
<evidence type="ECO:0000313" key="10">
    <source>
        <dbReference type="EMBL" id="RAK54584.1"/>
    </source>
</evidence>
<keyword evidence="7 8" id="KW-0472">Membrane</keyword>
<evidence type="ECO:0000313" key="11">
    <source>
        <dbReference type="Proteomes" id="UP000249254"/>
    </source>
</evidence>
<dbReference type="InterPro" id="IPR004638">
    <property type="entry name" value="EmrB-like"/>
</dbReference>
<keyword evidence="3" id="KW-0813">Transport</keyword>
<evidence type="ECO:0000259" key="9">
    <source>
        <dbReference type="PROSITE" id="PS50850"/>
    </source>
</evidence>
<comment type="caution">
    <text evidence="10">The sequence shown here is derived from an EMBL/GenBank/DDBJ whole genome shotgun (WGS) entry which is preliminary data.</text>
</comment>
<feature type="transmembrane region" description="Helical" evidence="8">
    <location>
        <begin position="226"/>
        <end position="244"/>
    </location>
</feature>
<keyword evidence="4" id="KW-1003">Cell membrane</keyword>
<feature type="transmembrane region" description="Helical" evidence="8">
    <location>
        <begin position="75"/>
        <end position="94"/>
    </location>
</feature>
<dbReference type="NCBIfam" id="TIGR00711">
    <property type="entry name" value="efflux_EmrB"/>
    <property type="match status" value="1"/>
</dbReference>
<dbReference type="Gene3D" id="1.20.1250.20">
    <property type="entry name" value="MFS general substrate transporter like domains"/>
    <property type="match status" value="1"/>
</dbReference>
<feature type="transmembrane region" description="Helical" evidence="8">
    <location>
        <begin position="393"/>
        <end position="414"/>
    </location>
</feature>
<feature type="transmembrane region" description="Helical" evidence="8">
    <location>
        <begin position="161"/>
        <end position="183"/>
    </location>
</feature>
<dbReference type="PANTHER" id="PTHR42718">
    <property type="entry name" value="MAJOR FACILITATOR SUPERFAMILY MULTIDRUG TRANSPORTER MFSC"/>
    <property type="match status" value="1"/>
</dbReference>
<comment type="similarity">
    <text evidence="2">Belongs to the major facilitator superfamily. EmrB family.</text>
</comment>
<dbReference type="GO" id="GO:0022857">
    <property type="term" value="F:transmembrane transporter activity"/>
    <property type="evidence" value="ECO:0007669"/>
    <property type="project" value="InterPro"/>
</dbReference>
<comment type="subcellular location">
    <subcellularLocation>
        <location evidence="1">Cell membrane</location>
        <topology evidence="1">Multi-pass membrane protein</topology>
    </subcellularLocation>
</comment>
<protein>
    <submittedName>
        <fullName evidence="10">MFS transporter</fullName>
    </submittedName>
</protein>
<dbReference type="CDD" id="cd17503">
    <property type="entry name" value="MFS_LmrB_MDR_like"/>
    <property type="match status" value="1"/>
</dbReference>
<evidence type="ECO:0000256" key="3">
    <source>
        <dbReference type="ARBA" id="ARBA00022448"/>
    </source>
</evidence>